<feature type="compositionally biased region" description="Acidic residues" evidence="6">
    <location>
        <begin position="198"/>
        <end position="209"/>
    </location>
</feature>
<dbReference type="Pfam" id="PF04402">
    <property type="entry name" value="SIMPL"/>
    <property type="match status" value="1"/>
</dbReference>
<feature type="region of interest" description="Disordered" evidence="6">
    <location>
        <begin position="1"/>
        <end position="33"/>
    </location>
</feature>
<dbReference type="PANTHER" id="PTHR18842">
    <property type="entry name" value="INTERLEUKIN-1 RECEPTOR-ASSOCIATED KINASE 1-BINDING PROTEIN 1"/>
    <property type="match status" value="1"/>
</dbReference>
<protein>
    <submittedName>
        <fullName evidence="7">Interleukin-1 receptor-associated kinase 1-binding protein 1</fullName>
    </submittedName>
</protein>
<feature type="region of interest" description="Disordered" evidence="6">
    <location>
        <begin position="186"/>
        <end position="216"/>
    </location>
</feature>
<evidence type="ECO:0000256" key="4">
    <source>
        <dbReference type="ARBA" id="ARBA00022490"/>
    </source>
</evidence>
<proteinExistence type="inferred from homology"/>
<dbReference type="PANTHER" id="PTHR18842:SF2">
    <property type="entry name" value="INTERLEUKIN-1 RECEPTOR-ASSOCIATED KINASE 1-BINDING PROTEIN 1"/>
    <property type="match status" value="1"/>
</dbReference>
<name>A0AA47M2Z4_MERPO</name>
<dbReference type="EMBL" id="JAOPHQ010006147">
    <property type="protein sequence ID" value="KAK0132733.1"/>
    <property type="molecule type" value="Genomic_DNA"/>
</dbReference>
<dbReference type="GO" id="GO:0043123">
    <property type="term" value="P:positive regulation of canonical NF-kappaB signal transduction"/>
    <property type="evidence" value="ECO:0007669"/>
    <property type="project" value="InterPro"/>
</dbReference>
<gene>
    <name evidence="7" type="primary">irak1bp1</name>
    <name evidence="7" type="ORF">N1851_032375</name>
</gene>
<evidence type="ECO:0000256" key="6">
    <source>
        <dbReference type="SAM" id="MobiDB-lite"/>
    </source>
</evidence>
<keyword evidence="5" id="KW-0539">Nucleus</keyword>
<dbReference type="AlphaFoldDB" id="A0AA47M2Z4"/>
<dbReference type="GO" id="GO:0005737">
    <property type="term" value="C:cytoplasm"/>
    <property type="evidence" value="ECO:0007669"/>
    <property type="project" value="UniProtKB-SubCell"/>
</dbReference>
<keyword evidence="7" id="KW-0675">Receptor</keyword>
<dbReference type="InterPro" id="IPR030312">
    <property type="entry name" value="IRAK1BP1"/>
</dbReference>
<dbReference type="Gene3D" id="3.30.70.2970">
    <property type="entry name" value="Protein of unknown function (DUF541), domain 2"/>
    <property type="match status" value="1"/>
</dbReference>
<keyword evidence="4" id="KW-0963">Cytoplasm</keyword>
<keyword evidence="8" id="KW-1185">Reference proteome</keyword>
<accession>A0AA47M2Z4</accession>
<evidence type="ECO:0000313" key="8">
    <source>
        <dbReference type="Proteomes" id="UP001174136"/>
    </source>
</evidence>
<keyword evidence="7" id="KW-0808">Transferase</keyword>
<evidence type="ECO:0000256" key="5">
    <source>
        <dbReference type="ARBA" id="ARBA00023242"/>
    </source>
</evidence>
<sequence length="248" mass="28051">MEDNQNRARSGSGCAGPASPNRPDPPQRGPRPREVQVTGLAADWCRTDRVALGLRVGTSKDSVHDASSSVSRRLEYIQQTLRQHGVKDEEVCVRRSIHREDNVYHVEAEATVNFSDFEMMDRVCCVLLEKLDKSVSMGTPRFYHSPESLSKLRRRVCLAAVENAQQKASDLSRLLGQTLGPPLLVREEETQEWRSREEGDEEEEEEEDGVERHGAAATRYLSRHRVVARASSRVSVTFVFLDKARKKH</sequence>
<dbReference type="Gene3D" id="3.30.110.170">
    <property type="entry name" value="Protein of unknown function (DUF541), domain 1"/>
    <property type="match status" value="1"/>
</dbReference>
<evidence type="ECO:0000256" key="2">
    <source>
        <dbReference type="ARBA" id="ARBA00004496"/>
    </source>
</evidence>
<dbReference type="Proteomes" id="UP001174136">
    <property type="component" value="Unassembled WGS sequence"/>
</dbReference>
<feature type="compositionally biased region" description="Pro residues" evidence="6">
    <location>
        <begin position="20"/>
        <end position="29"/>
    </location>
</feature>
<keyword evidence="7" id="KW-0418">Kinase</keyword>
<dbReference type="GO" id="GO:0016301">
    <property type="term" value="F:kinase activity"/>
    <property type="evidence" value="ECO:0007669"/>
    <property type="project" value="UniProtKB-KW"/>
</dbReference>
<comment type="similarity">
    <text evidence="3">Belongs to the IRAK1BP1 family.</text>
</comment>
<evidence type="ECO:0000256" key="3">
    <source>
        <dbReference type="ARBA" id="ARBA00005509"/>
    </source>
</evidence>
<reference evidence="7" key="1">
    <citation type="journal article" date="2023" name="Front. Mar. Sci.">
        <title>A new Merluccius polli reference genome to investigate the effects of global change in West African waters.</title>
        <authorList>
            <person name="Mateo J.L."/>
            <person name="Blanco-Fernandez C."/>
            <person name="Garcia-Vazquez E."/>
            <person name="Machado-Schiaffino G."/>
        </authorList>
    </citation>
    <scope>NUCLEOTIDE SEQUENCE</scope>
    <source>
        <strain evidence="7">C29</strain>
        <tissue evidence="7">Fin</tissue>
    </source>
</reference>
<dbReference type="GO" id="GO:0006955">
    <property type="term" value="P:immune response"/>
    <property type="evidence" value="ECO:0007669"/>
    <property type="project" value="InterPro"/>
</dbReference>
<comment type="caution">
    <text evidence="7">The sequence shown here is derived from an EMBL/GenBank/DDBJ whole genome shotgun (WGS) entry which is preliminary data.</text>
</comment>
<organism evidence="7 8">
    <name type="scientific">Merluccius polli</name>
    <name type="common">Benguela hake</name>
    <name type="synonym">Merluccius cadenati</name>
    <dbReference type="NCBI Taxonomy" id="89951"/>
    <lineage>
        <taxon>Eukaryota</taxon>
        <taxon>Metazoa</taxon>
        <taxon>Chordata</taxon>
        <taxon>Craniata</taxon>
        <taxon>Vertebrata</taxon>
        <taxon>Euteleostomi</taxon>
        <taxon>Actinopterygii</taxon>
        <taxon>Neopterygii</taxon>
        <taxon>Teleostei</taxon>
        <taxon>Neoteleostei</taxon>
        <taxon>Acanthomorphata</taxon>
        <taxon>Zeiogadaria</taxon>
        <taxon>Gadariae</taxon>
        <taxon>Gadiformes</taxon>
        <taxon>Gadoidei</taxon>
        <taxon>Merlucciidae</taxon>
        <taxon>Merluccius</taxon>
    </lineage>
</organism>
<dbReference type="InterPro" id="IPR007497">
    <property type="entry name" value="SIMPL/DUF541"/>
</dbReference>
<evidence type="ECO:0000256" key="1">
    <source>
        <dbReference type="ARBA" id="ARBA00004123"/>
    </source>
</evidence>
<comment type="subcellular location">
    <subcellularLocation>
        <location evidence="2">Cytoplasm</location>
    </subcellularLocation>
    <subcellularLocation>
        <location evidence="1">Nucleus</location>
    </subcellularLocation>
</comment>
<dbReference type="GO" id="GO:0005634">
    <property type="term" value="C:nucleus"/>
    <property type="evidence" value="ECO:0007669"/>
    <property type="project" value="UniProtKB-SubCell"/>
</dbReference>
<evidence type="ECO:0000313" key="7">
    <source>
        <dbReference type="EMBL" id="KAK0132733.1"/>
    </source>
</evidence>
<feature type="compositionally biased region" description="Basic and acidic residues" evidence="6">
    <location>
        <begin position="186"/>
        <end position="197"/>
    </location>
</feature>